<accession>A0AAN7YYR7</accession>
<dbReference type="AlphaFoldDB" id="A0AAN7YYR7"/>
<sequence length="130" mass="14664">MAILLVFAAGRSCVFLKRPGVDFTQQYGCCLQGDAIPQMQMTDVCFDTQDSHAATDTFLEDYANEHDELRWAVTLSLIQHVGGKNSHGVGDQLHGRITCDTPFNYDFERNDPAQLSQEHMAYIDELKKHL</sequence>
<dbReference type="Proteomes" id="UP001305414">
    <property type="component" value="Unassembled WGS sequence"/>
</dbReference>
<protein>
    <submittedName>
        <fullName evidence="1">Uncharacterized protein</fullName>
    </submittedName>
</protein>
<organism evidence="1 2">
    <name type="scientific">Xylaria bambusicola</name>
    <dbReference type="NCBI Taxonomy" id="326684"/>
    <lineage>
        <taxon>Eukaryota</taxon>
        <taxon>Fungi</taxon>
        <taxon>Dikarya</taxon>
        <taxon>Ascomycota</taxon>
        <taxon>Pezizomycotina</taxon>
        <taxon>Sordariomycetes</taxon>
        <taxon>Xylariomycetidae</taxon>
        <taxon>Xylariales</taxon>
        <taxon>Xylariaceae</taxon>
        <taxon>Xylaria</taxon>
    </lineage>
</organism>
<evidence type="ECO:0000313" key="1">
    <source>
        <dbReference type="EMBL" id="KAK5630680.1"/>
    </source>
</evidence>
<evidence type="ECO:0000313" key="2">
    <source>
        <dbReference type="Proteomes" id="UP001305414"/>
    </source>
</evidence>
<name>A0AAN7YYR7_9PEZI</name>
<keyword evidence="2" id="KW-1185">Reference proteome</keyword>
<dbReference type="EMBL" id="JAWHQM010000017">
    <property type="protein sequence ID" value="KAK5630680.1"/>
    <property type="molecule type" value="Genomic_DNA"/>
</dbReference>
<proteinExistence type="predicted"/>
<gene>
    <name evidence="1" type="ORF">RRF57_006395</name>
</gene>
<reference evidence="1 2" key="1">
    <citation type="submission" date="2023-10" db="EMBL/GenBank/DDBJ databases">
        <title>Draft genome sequence of Xylaria bambusicola isolate GMP-LS, the root and basal stem rot pathogen of sugarcane in Indonesia.</title>
        <authorList>
            <person name="Selvaraj P."/>
            <person name="Muralishankar V."/>
            <person name="Muruganantham S."/>
            <person name="Sp S."/>
            <person name="Haryani S."/>
            <person name="Lau K.J.X."/>
            <person name="Naqvi N.I."/>
        </authorList>
    </citation>
    <scope>NUCLEOTIDE SEQUENCE [LARGE SCALE GENOMIC DNA]</scope>
    <source>
        <strain evidence="1">GMP-LS</strain>
    </source>
</reference>
<comment type="caution">
    <text evidence="1">The sequence shown here is derived from an EMBL/GenBank/DDBJ whole genome shotgun (WGS) entry which is preliminary data.</text>
</comment>